<proteinExistence type="predicted"/>
<comment type="caution">
    <text evidence="1">The sequence shown here is derived from an EMBL/GenBank/DDBJ whole genome shotgun (WGS) entry which is preliminary data.</text>
</comment>
<gene>
    <name evidence="1" type="ORF">PG996_006932</name>
</gene>
<accession>A0ABR1VC48</accession>
<reference evidence="1 2" key="1">
    <citation type="submission" date="2023-01" db="EMBL/GenBank/DDBJ databases">
        <title>Analysis of 21 Apiospora genomes using comparative genomics revels a genus with tremendous synthesis potential of carbohydrate active enzymes and secondary metabolites.</title>
        <authorList>
            <person name="Sorensen T."/>
        </authorList>
    </citation>
    <scope>NUCLEOTIDE SEQUENCE [LARGE SCALE GENOMIC DNA]</scope>
    <source>
        <strain evidence="1 2">CBS 83171</strain>
    </source>
</reference>
<organism evidence="1 2">
    <name type="scientific">Apiospora saccharicola</name>
    <dbReference type="NCBI Taxonomy" id="335842"/>
    <lineage>
        <taxon>Eukaryota</taxon>
        <taxon>Fungi</taxon>
        <taxon>Dikarya</taxon>
        <taxon>Ascomycota</taxon>
        <taxon>Pezizomycotina</taxon>
        <taxon>Sordariomycetes</taxon>
        <taxon>Xylariomycetidae</taxon>
        <taxon>Amphisphaeriales</taxon>
        <taxon>Apiosporaceae</taxon>
        <taxon>Apiospora</taxon>
    </lineage>
</organism>
<evidence type="ECO:0008006" key="3">
    <source>
        <dbReference type="Google" id="ProtNLM"/>
    </source>
</evidence>
<keyword evidence="2" id="KW-1185">Reference proteome</keyword>
<protein>
    <recommendedName>
        <fullName evidence="3">F-box domain-containing protein</fullName>
    </recommendedName>
</protein>
<evidence type="ECO:0000313" key="2">
    <source>
        <dbReference type="Proteomes" id="UP001446871"/>
    </source>
</evidence>
<dbReference type="EMBL" id="JAQQWM010000004">
    <property type="protein sequence ID" value="KAK8067820.1"/>
    <property type="molecule type" value="Genomic_DNA"/>
</dbReference>
<evidence type="ECO:0000313" key="1">
    <source>
        <dbReference type="EMBL" id="KAK8067820.1"/>
    </source>
</evidence>
<name>A0ABR1VC48_9PEZI</name>
<sequence length="444" mass="50820">MDRLPPEITGEILRMVCDTSDRQGRCSHAIVSRGWQAFVERATFAKLYLTQSRLEEAQADGILTPARQSYIRCIDFFALIPSHYDRDNTTIDPQESSRIVFEAVDKLLNAMPNGILRCADPPPYWESRPSFVKLPHDVHLRLPEVPRVTKFTHGIDVWSSPFRLTPGACCGIANRFPNLKAIHWFFLHGPPENDIPSQLLWRHDFVTGIPLIPESVREASICEELIPERLVGLTSGQTLDPLSLALRGFIKQLESLVVRATVGKEIFDNPDFNGDCRDSPWPRLREITLVIADRTPQGHGFFDKRMSTTNAGEHPLDKVQVCQLSPYGEIYWIALARAAAHMPRLKRMDVRWYTSPYLTYSVEPDSSGASLKLSNLNQFNIRGALQEAWWETARVHIQEGAGFRFMAEERGKELHFTSFRDGRRFLNKRTVPRRKLSEWTRTKV</sequence>
<dbReference type="Proteomes" id="UP001446871">
    <property type="component" value="Unassembled WGS sequence"/>
</dbReference>